<organism evidence="4 5">
    <name type="scientific">Nannochloropsis gaditana</name>
    <dbReference type="NCBI Taxonomy" id="72520"/>
    <lineage>
        <taxon>Eukaryota</taxon>
        <taxon>Sar</taxon>
        <taxon>Stramenopiles</taxon>
        <taxon>Ochrophyta</taxon>
        <taxon>Eustigmatophyceae</taxon>
        <taxon>Eustigmatales</taxon>
        <taxon>Monodopsidaceae</taxon>
        <taxon>Nannochloropsis</taxon>
    </lineage>
</organism>
<evidence type="ECO:0000313" key="4">
    <source>
        <dbReference type="EMBL" id="EWM25168.1"/>
    </source>
</evidence>
<dbReference type="InterPro" id="IPR008076">
    <property type="entry name" value="Cyanase"/>
</dbReference>
<dbReference type="Pfam" id="PF02560">
    <property type="entry name" value="Cyanate_lyase"/>
    <property type="match status" value="1"/>
</dbReference>
<accession>W7TNU1</accession>
<evidence type="ECO:0000256" key="2">
    <source>
        <dbReference type="ARBA" id="ARBA00023239"/>
    </source>
</evidence>
<dbReference type="PRINTS" id="PR01693">
    <property type="entry name" value="CYANASE"/>
</dbReference>
<dbReference type="PANTHER" id="PTHR34186">
    <property type="entry name" value="CYANATE HYDRATASE"/>
    <property type="match status" value="1"/>
</dbReference>
<comment type="function">
    <text evidence="1">Catalyzes the reaction of cyanate with bicarbonate to produce ammonia and carbon dioxide.</text>
</comment>
<dbReference type="SUPFAM" id="SSF55234">
    <property type="entry name" value="Cyanase C-terminal domain"/>
    <property type="match status" value="1"/>
</dbReference>
<feature type="domain" description="Cyanate lyase C-terminal" evidence="3">
    <location>
        <begin position="122"/>
        <end position="153"/>
    </location>
</feature>
<protein>
    <submittedName>
        <fullName evidence="4">Cyanate hydratase</fullName>
    </submittedName>
</protein>
<dbReference type="Gene3D" id="1.10.260.40">
    <property type="entry name" value="lambda repressor-like DNA-binding domains"/>
    <property type="match status" value="1"/>
</dbReference>
<dbReference type="PANTHER" id="PTHR34186:SF2">
    <property type="entry name" value="CYANATE HYDRATASE"/>
    <property type="match status" value="1"/>
</dbReference>
<keyword evidence="2" id="KW-0456">Lyase</keyword>
<comment type="caution">
    <text evidence="4">The sequence shown here is derived from an EMBL/GenBank/DDBJ whole genome shotgun (WGS) entry which is preliminary data.</text>
</comment>
<proteinExistence type="predicted"/>
<dbReference type="Proteomes" id="UP000019335">
    <property type="component" value="Chromosome 12"/>
</dbReference>
<name>W7TNU1_9STRA</name>
<keyword evidence="5" id="KW-1185">Reference proteome</keyword>
<dbReference type="Gene3D" id="3.30.1160.10">
    <property type="entry name" value="Cyanate lyase, C-terminal domain"/>
    <property type="match status" value="1"/>
</dbReference>
<dbReference type="InterPro" id="IPR010982">
    <property type="entry name" value="Lambda_DNA-bd_dom_sf"/>
</dbReference>
<dbReference type="InterPro" id="IPR003712">
    <property type="entry name" value="Cyanate_lyase_C"/>
</dbReference>
<evidence type="ECO:0000259" key="3">
    <source>
        <dbReference type="Pfam" id="PF02560"/>
    </source>
</evidence>
<dbReference type="AlphaFoldDB" id="W7TNU1"/>
<evidence type="ECO:0000256" key="1">
    <source>
        <dbReference type="ARBA" id="ARBA00003561"/>
    </source>
</evidence>
<dbReference type="EMBL" id="AZIL01001054">
    <property type="protein sequence ID" value="EWM25168.1"/>
    <property type="molecule type" value="Genomic_DNA"/>
</dbReference>
<gene>
    <name evidence="4" type="ORF">Naga_100490g4</name>
</gene>
<evidence type="ECO:0000313" key="5">
    <source>
        <dbReference type="Proteomes" id="UP000019335"/>
    </source>
</evidence>
<dbReference type="InterPro" id="IPR036581">
    <property type="entry name" value="Cyanate_lyase_C_sf"/>
</dbReference>
<dbReference type="SUPFAM" id="SSF47413">
    <property type="entry name" value="lambda repressor-like DNA-binding domains"/>
    <property type="match status" value="1"/>
</dbReference>
<dbReference type="GO" id="GO:0008824">
    <property type="term" value="F:cyanate hydratase activity"/>
    <property type="evidence" value="ECO:0007669"/>
    <property type="project" value="InterPro"/>
</dbReference>
<dbReference type="OrthoDB" id="10019422at2759"/>
<dbReference type="GO" id="GO:0003677">
    <property type="term" value="F:DNA binding"/>
    <property type="evidence" value="ECO:0007669"/>
    <property type="project" value="InterPro"/>
</dbReference>
<sequence length="154" mass="17312">MLSGTRRAFSRRSILSPWTRPTSFAPASITPTRAFATGFIEEEKAVHVHNLLKAKKEARLTFDEIAAKTGLTNAYVAQLFYRQAQLKPETVPKMEAAVPTLTGKDLEIMQEVPFRSYDRDVLRTEPLVYRLEEAVLHYGLGIKAIVNEKFGDGT</sequence>
<reference evidence="4 5" key="1">
    <citation type="journal article" date="2014" name="Mol. Plant">
        <title>Chromosome Scale Genome Assembly and Transcriptome Profiling of Nannochloropsis gaditana in Nitrogen Depletion.</title>
        <authorList>
            <person name="Corteggiani Carpinelli E."/>
            <person name="Telatin A."/>
            <person name="Vitulo N."/>
            <person name="Forcato C."/>
            <person name="D'Angelo M."/>
            <person name="Schiavon R."/>
            <person name="Vezzi A."/>
            <person name="Giacometti G.M."/>
            <person name="Morosinotto T."/>
            <person name="Valle G."/>
        </authorList>
    </citation>
    <scope>NUCLEOTIDE SEQUENCE [LARGE SCALE GENOMIC DNA]</scope>
    <source>
        <strain evidence="4 5">B-31</strain>
    </source>
</reference>